<dbReference type="InterPro" id="IPR043502">
    <property type="entry name" value="DNA/RNA_pol_sf"/>
</dbReference>
<dbReference type="GeneID" id="136074478"/>
<accession>A0ABM4B253</accession>
<feature type="domain" description="Reverse transcriptase" evidence="1">
    <location>
        <begin position="505"/>
        <end position="778"/>
    </location>
</feature>
<evidence type="ECO:0000259" key="1">
    <source>
        <dbReference type="PROSITE" id="PS50878"/>
    </source>
</evidence>
<dbReference type="PANTHER" id="PTHR33332">
    <property type="entry name" value="REVERSE TRANSCRIPTASE DOMAIN-CONTAINING PROTEIN"/>
    <property type="match status" value="1"/>
</dbReference>
<dbReference type="InterPro" id="IPR000477">
    <property type="entry name" value="RT_dom"/>
</dbReference>
<dbReference type="CDD" id="cd01650">
    <property type="entry name" value="RT_nLTR_like"/>
    <property type="match status" value="1"/>
</dbReference>
<protein>
    <submittedName>
        <fullName evidence="3">Uncharacterized protein LOC136074478</fullName>
    </submittedName>
</protein>
<keyword evidence="2" id="KW-1185">Reference proteome</keyword>
<dbReference type="SUPFAM" id="SSF56219">
    <property type="entry name" value="DNase I-like"/>
    <property type="match status" value="1"/>
</dbReference>
<evidence type="ECO:0000313" key="3">
    <source>
        <dbReference type="RefSeq" id="XP_065642873.1"/>
    </source>
</evidence>
<dbReference type="PROSITE" id="PS50878">
    <property type="entry name" value="RT_POL"/>
    <property type="match status" value="1"/>
</dbReference>
<dbReference type="RefSeq" id="XP_065642873.1">
    <property type="nucleotide sequence ID" value="XM_065786801.1"/>
</dbReference>
<dbReference type="Pfam" id="PF14529">
    <property type="entry name" value="Exo_endo_phos_2"/>
    <property type="match status" value="1"/>
</dbReference>
<reference evidence="2" key="1">
    <citation type="submission" date="2025-05" db="UniProtKB">
        <authorList>
            <consortium name="RefSeq"/>
        </authorList>
    </citation>
    <scope>NUCLEOTIDE SEQUENCE [LARGE SCALE GENOMIC DNA]</scope>
</reference>
<dbReference type="Gene3D" id="3.60.10.10">
    <property type="entry name" value="Endonuclease/exonuclease/phosphatase"/>
    <property type="match status" value="1"/>
</dbReference>
<dbReference type="InterPro" id="IPR005135">
    <property type="entry name" value="Endo/exonuclease/phosphatase"/>
</dbReference>
<proteinExistence type="predicted"/>
<name>A0ABM4B253_HYDVU</name>
<dbReference type="Pfam" id="PF00078">
    <property type="entry name" value="RVT_1"/>
    <property type="match status" value="1"/>
</dbReference>
<dbReference type="SUPFAM" id="SSF56672">
    <property type="entry name" value="DNA/RNA polymerases"/>
    <property type="match status" value="1"/>
</dbReference>
<evidence type="ECO:0000313" key="2">
    <source>
        <dbReference type="Proteomes" id="UP001652625"/>
    </source>
</evidence>
<reference evidence="3" key="2">
    <citation type="submission" date="2025-08" db="UniProtKB">
        <authorList>
            <consortium name="RefSeq"/>
        </authorList>
    </citation>
    <scope>IDENTIFICATION</scope>
</reference>
<sequence>MADDPPLKNFELNSLLTKKSILLKKHSDPDINFFNNDLIKNINPLYYNVNSKNIIEGMENDSFSILHVNIRSLQKNFDSLKQFLYKVNMNFQIICLSETWCDDKNIENNYNFHLPNYKVIHQIRTSGKVGGGLCIFIKNSLLYKVKSDLSSTTNDYESLCIELVNKTSKNIIIHALYRPPSGSIKVFEDHIRNVIKNNHIKKKTVYMVGDLNLSILDYDSNKNIKQFFNVIFENSYIPVINKSTRITNKSETSIDQIITNDFINIKIKTGIFKTDISDHFPIFIVVQKYNKSDCQKNTKIKTRIINDSSVNHFHDLLSSVKRDDLLLNLNADKAYEIFISEYYKYYNKAFPEITKLVKSKTLSNPWITKDQLKKHSNDPQGTWRIINEVIGKNNPERNNYPKIFKFKDNYVIEKELVAEALNKFFINIGPSLASKIESSKINFDAYLVSNKTNIMPNDNLTEEELLCAVSSIKPKKSIGVDNISGNIIINSIKLITIPLLCIFNLSLKEGVFPEKIKIARVVPIFKSGDPSDVTNYRPISVLTCISKVLERITYNRLYSFLIQNNILYNKQFGFKSGHSTDHAILHLVHDIFKGFNEKKYTLGVFIDLSKAFDTVDHLILLSNLEFYGIKNSNLAWFKSYLSNRKQYISYDGGKTDNMIITCGVPQGSVLWPLLFLIYVNDLYKFSDILNTTLFADDTNLFYSHEDINILFLTVNKELDNLTQWFKANKLSLNITKTKYTLFHRVHKKENIPLKLPNLFIDKNIIKREISSKFLGVILDENVAWREHISVVENKVSKNIGILYKAKQVLNQSCLKYIYFSFIHCYLNYANIAWSSTNVTKQSKLLCKQKHAIRIITNENRFSHSKILFSKLNILNVYNLNLYHVLIFMFKLDKKMAPYSFNSLF</sequence>
<organism evidence="2 3">
    <name type="scientific">Hydra vulgaris</name>
    <name type="common">Hydra</name>
    <name type="synonym">Hydra attenuata</name>
    <dbReference type="NCBI Taxonomy" id="6087"/>
    <lineage>
        <taxon>Eukaryota</taxon>
        <taxon>Metazoa</taxon>
        <taxon>Cnidaria</taxon>
        <taxon>Hydrozoa</taxon>
        <taxon>Hydroidolina</taxon>
        <taxon>Anthoathecata</taxon>
        <taxon>Aplanulata</taxon>
        <taxon>Hydridae</taxon>
        <taxon>Hydra</taxon>
    </lineage>
</organism>
<dbReference type="Proteomes" id="UP001652625">
    <property type="component" value="Chromosome 01"/>
</dbReference>
<dbReference type="InterPro" id="IPR036691">
    <property type="entry name" value="Endo/exonu/phosph_ase_sf"/>
</dbReference>
<gene>
    <name evidence="3" type="primary">LOC136074478</name>
</gene>